<accession>A0A1Q9CKV1</accession>
<gene>
    <name evidence="2" type="ORF">AK812_SmicGene35758</name>
</gene>
<evidence type="ECO:0000256" key="1">
    <source>
        <dbReference type="SAM" id="MobiDB-lite"/>
    </source>
</evidence>
<dbReference type="SUPFAM" id="SSF103481">
    <property type="entry name" value="Multidrug resistance efflux transporter EmrE"/>
    <property type="match status" value="1"/>
</dbReference>
<keyword evidence="3" id="KW-1185">Reference proteome</keyword>
<feature type="region of interest" description="Disordered" evidence="1">
    <location>
        <begin position="1"/>
        <end position="44"/>
    </location>
</feature>
<evidence type="ECO:0000313" key="3">
    <source>
        <dbReference type="Proteomes" id="UP000186817"/>
    </source>
</evidence>
<comment type="caution">
    <text evidence="2">The sequence shown here is derived from an EMBL/GenBank/DDBJ whole genome shotgun (WGS) entry which is preliminary data.</text>
</comment>
<organism evidence="2 3">
    <name type="scientific">Symbiodinium microadriaticum</name>
    <name type="common">Dinoflagellate</name>
    <name type="synonym">Zooxanthella microadriatica</name>
    <dbReference type="NCBI Taxonomy" id="2951"/>
    <lineage>
        <taxon>Eukaryota</taxon>
        <taxon>Sar</taxon>
        <taxon>Alveolata</taxon>
        <taxon>Dinophyceae</taxon>
        <taxon>Suessiales</taxon>
        <taxon>Symbiodiniaceae</taxon>
        <taxon>Symbiodinium</taxon>
    </lineage>
</organism>
<protein>
    <recommendedName>
        <fullName evidence="4">WAT1-related protein</fullName>
    </recommendedName>
</protein>
<dbReference type="InterPro" id="IPR037185">
    <property type="entry name" value="EmrE-like"/>
</dbReference>
<sequence length="452" mass="51319">MQQGTAPLAGRSQPRREASEEPRTALRVKQSERTRNHGGGRRGFTMNRKPVFAYSIADMEGTTIREVGASVLRRLRVMMDEDHVNMAWQRQQYWRPKFMVRKWRADYNMRLARRRKLRKQKEAFEDAWKQWMRTEGRRMGLTEPVPFSGPKLGHMMTEELDKATVAEAEMKKLPSKQEMKMNKKYRVKGWHQMVPEDMLPGQWNDDGEDSVHKLFERPLHKYPYDIGKRGTNHVQRAEGNTWKIQKYWFEHSCSVLVQRVHAALLAAQVMFGGSLKLHPSPCLELEAVPGIDGLGTERWRLRGWKAGCGKLQPFTFRFAGLLEALCLDGALVPLRSDMVLFTGMGICIFTNQAFFIIGDKLAGPVISSAWQCSQPIFTLSISLVLGWEGASLLKTLGIAVSFLGGAFMICYGQPLHSPGFAGNILCLGPHDGSDEEAFVPTTHPLRIQWSSS</sequence>
<dbReference type="Proteomes" id="UP000186817">
    <property type="component" value="Unassembled WGS sequence"/>
</dbReference>
<dbReference type="OrthoDB" id="446038at2759"/>
<dbReference type="EMBL" id="LSRX01001113">
    <property type="protein sequence ID" value="OLP83487.1"/>
    <property type="molecule type" value="Genomic_DNA"/>
</dbReference>
<name>A0A1Q9CKV1_SYMMI</name>
<proteinExistence type="predicted"/>
<evidence type="ECO:0008006" key="4">
    <source>
        <dbReference type="Google" id="ProtNLM"/>
    </source>
</evidence>
<reference evidence="2 3" key="1">
    <citation type="submission" date="2016-02" db="EMBL/GenBank/DDBJ databases">
        <title>Genome analysis of coral dinoflagellate symbionts highlights evolutionary adaptations to a symbiotic lifestyle.</title>
        <authorList>
            <person name="Aranda M."/>
            <person name="Li Y."/>
            <person name="Liew Y.J."/>
            <person name="Baumgarten S."/>
            <person name="Simakov O."/>
            <person name="Wilson M."/>
            <person name="Piel J."/>
            <person name="Ashoor H."/>
            <person name="Bougouffa S."/>
            <person name="Bajic V.B."/>
            <person name="Ryu T."/>
            <person name="Ravasi T."/>
            <person name="Bayer T."/>
            <person name="Micklem G."/>
            <person name="Kim H."/>
            <person name="Bhak J."/>
            <person name="Lajeunesse T.C."/>
            <person name="Voolstra C.R."/>
        </authorList>
    </citation>
    <scope>NUCLEOTIDE SEQUENCE [LARGE SCALE GENOMIC DNA]</scope>
    <source>
        <strain evidence="2 3">CCMP2467</strain>
    </source>
</reference>
<feature type="compositionally biased region" description="Basic and acidic residues" evidence="1">
    <location>
        <begin position="14"/>
        <end position="35"/>
    </location>
</feature>
<evidence type="ECO:0000313" key="2">
    <source>
        <dbReference type="EMBL" id="OLP83487.1"/>
    </source>
</evidence>
<dbReference type="AlphaFoldDB" id="A0A1Q9CKV1"/>